<evidence type="ECO:0000313" key="3">
    <source>
        <dbReference type="Proteomes" id="UP000248616"/>
    </source>
</evidence>
<evidence type="ECO:0000256" key="1">
    <source>
        <dbReference type="SAM" id="SignalP"/>
    </source>
</evidence>
<accession>A0A2W7BX19</accession>
<keyword evidence="3" id="KW-1185">Reference proteome</keyword>
<dbReference type="RefSeq" id="WP_111547906.1">
    <property type="nucleotide sequence ID" value="NZ_MZXV01000070.1"/>
</dbReference>
<reference evidence="3" key="1">
    <citation type="submission" date="2017-03" db="EMBL/GenBank/DDBJ databases">
        <authorList>
            <person name="Safronova V.I."/>
            <person name="Sazanova A.L."/>
            <person name="Chirak E.R."/>
        </authorList>
    </citation>
    <scope>NUCLEOTIDE SEQUENCE [LARGE SCALE GENOMIC DNA]</scope>
    <source>
        <strain evidence="3">Ach-343</strain>
    </source>
</reference>
<feature type="chain" id="PRO_5015938247" description="DUF4198 domain-containing protein" evidence="1">
    <location>
        <begin position="35"/>
        <end position="294"/>
    </location>
</feature>
<proteinExistence type="predicted"/>
<comment type="caution">
    <text evidence="2">The sequence shown here is derived from an EMBL/GenBank/DDBJ whole genome shotgun (WGS) entry which is preliminary data.</text>
</comment>
<dbReference type="OrthoDB" id="581894at2"/>
<evidence type="ECO:0000313" key="2">
    <source>
        <dbReference type="EMBL" id="PZV34591.1"/>
    </source>
</evidence>
<name>A0A2W7BX19_9HYPH</name>
<gene>
    <name evidence="2" type="ORF">B5V02_31220</name>
</gene>
<dbReference type="EMBL" id="MZXV01000070">
    <property type="protein sequence ID" value="PZV34591.1"/>
    <property type="molecule type" value="Genomic_DNA"/>
</dbReference>
<feature type="signal peptide" evidence="1">
    <location>
        <begin position="1"/>
        <end position="34"/>
    </location>
</feature>
<dbReference type="AlphaFoldDB" id="A0A2W7BX19"/>
<dbReference type="InterPro" id="IPR019613">
    <property type="entry name" value="DUF4198"/>
</dbReference>
<evidence type="ECO:0008006" key="4">
    <source>
        <dbReference type="Google" id="ProtNLM"/>
    </source>
</evidence>
<organism evidence="2 3">
    <name type="scientific">Mesorhizobium kowhaii</name>
    <dbReference type="NCBI Taxonomy" id="1300272"/>
    <lineage>
        <taxon>Bacteria</taxon>
        <taxon>Pseudomonadati</taxon>
        <taxon>Pseudomonadota</taxon>
        <taxon>Alphaproteobacteria</taxon>
        <taxon>Hyphomicrobiales</taxon>
        <taxon>Phyllobacteriaceae</taxon>
        <taxon>Mesorhizobium</taxon>
    </lineage>
</organism>
<dbReference type="Proteomes" id="UP000248616">
    <property type="component" value="Unassembled WGS sequence"/>
</dbReference>
<dbReference type="Pfam" id="PF10670">
    <property type="entry name" value="DUF4198"/>
    <property type="match status" value="1"/>
</dbReference>
<sequence length="294" mass="32585">MNLDHPKRSIRSRRRRARLALAIVLCCGGAPVNAHDFWVQPSAFWLSPTAITTMTLQVGHGPARQRSPITLRRIIRYEAFAPDGSRADLKERLQLGAPSADGSFVFQKPGAHVIVFQTDDRAQVHLPFIRFNDYIKAEGLTPAIDLRVRLNRMDRDGSENYSRCAKSIVQVGGAVAGNQSQATRILGLPLEIVPDRSPYALPRSTTLPVRVLYLGRPLVGALVKLTRLEDDAVPFEMHRTDRAGRATFAMPSGGTWLLNVIWTRVQPSSAETDFDTTFSSLSFGFSPNRAVRTP</sequence>
<keyword evidence="1" id="KW-0732">Signal</keyword>
<protein>
    <recommendedName>
        <fullName evidence="4">DUF4198 domain-containing protein</fullName>
    </recommendedName>
</protein>